<dbReference type="EMBL" id="DVKT01000075">
    <property type="protein sequence ID" value="HIT40404.1"/>
    <property type="molecule type" value="Genomic_DNA"/>
</dbReference>
<reference evidence="2" key="1">
    <citation type="submission" date="2020-10" db="EMBL/GenBank/DDBJ databases">
        <authorList>
            <person name="Gilroy R."/>
        </authorList>
    </citation>
    <scope>NUCLEOTIDE SEQUENCE</scope>
    <source>
        <strain evidence="2">21143</strain>
    </source>
</reference>
<feature type="chain" id="PRO_5038406141" description="Right handed beta helix domain-containing protein" evidence="1">
    <location>
        <begin position="21"/>
        <end position="342"/>
    </location>
</feature>
<protein>
    <recommendedName>
        <fullName evidence="4">Right handed beta helix domain-containing protein</fullName>
    </recommendedName>
</protein>
<evidence type="ECO:0000313" key="3">
    <source>
        <dbReference type="Proteomes" id="UP000886722"/>
    </source>
</evidence>
<dbReference type="SUPFAM" id="SSF51126">
    <property type="entry name" value="Pectin lyase-like"/>
    <property type="match status" value="1"/>
</dbReference>
<sequence length="342" mass="37767">MRKNLFLLLIAVMAAIHVCAQEVEIATLQNGDDVQLFFGHDAFIDAMDAAESGGVITLSPGRFNATDITKPVTIYGSGYETKADSLSVAEGKALYPTILYGDLDISLDSLQQQTNHLYVEGIYFSGYIYSNIVVKKYLQNASFIKCRFKNFHFSGKSQNCYISQCRFENFGPGDAISMNLSNSIIRFIESNTRNSSLLIANSLLFSVNEVINAIFKNCIMVGVTIDGYLKGNCSLYNCMLANNKIGGYVEIKQGNWIDEKYTMTLFGADNIAYNDTSMYELTEEAKKIYLGTDGTQIGIYGGSQPFSTKLTIPRVVKRNIAGKTEAGKLKVNIEVESGDESF</sequence>
<name>A0A9D1KE31_9BACT</name>
<comment type="caution">
    <text evidence="2">The sequence shown here is derived from an EMBL/GenBank/DDBJ whole genome shotgun (WGS) entry which is preliminary data.</text>
</comment>
<dbReference type="InterPro" id="IPR012334">
    <property type="entry name" value="Pectin_lyas_fold"/>
</dbReference>
<evidence type="ECO:0000313" key="2">
    <source>
        <dbReference type="EMBL" id="HIT40404.1"/>
    </source>
</evidence>
<evidence type="ECO:0008006" key="4">
    <source>
        <dbReference type="Google" id="ProtNLM"/>
    </source>
</evidence>
<feature type="signal peptide" evidence="1">
    <location>
        <begin position="1"/>
        <end position="20"/>
    </location>
</feature>
<accession>A0A9D1KE31</accession>
<dbReference type="AlphaFoldDB" id="A0A9D1KE31"/>
<keyword evidence="1" id="KW-0732">Signal</keyword>
<dbReference type="InterPro" id="IPR011050">
    <property type="entry name" value="Pectin_lyase_fold/virulence"/>
</dbReference>
<reference evidence="2" key="2">
    <citation type="journal article" date="2021" name="PeerJ">
        <title>Extensive microbial diversity within the chicken gut microbiome revealed by metagenomics and culture.</title>
        <authorList>
            <person name="Gilroy R."/>
            <person name="Ravi A."/>
            <person name="Getino M."/>
            <person name="Pursley I."/>
            <person name="Horton D.L."/>
            <person name="Alikhan N.F."/>
            <person name="Baker D."/>
            <person name="Gharbi K."/>
            <person name="Hall N."/>
            <person name="Watson M."/>
            <person name="Adriaenssens E.M."/>
            <person name="Foster-Nyarko E."/>
            <person name="Jarju S."/>
            <person name="Secka A."/>
            <person name="Antonio M."/>
            <person name="Oren A."/>
            <person name="Chaudhuri R.R."/>
            <person name="La Ragione R."/>
            <person name="Hildebrand F."/>
            <person name="Pallen M.J."/>
        </authorList>
    </citation>
    <scope>NUCLEOTIDE SEQUENCE</scope>
    <source>
        <strain evidence="2">21143</strain>
    </source>
</reference>
<evidence type="ECO:0000256" key="1">
    <source>
        <dbReference type="SAM" id="SignalP"/>
    </source>
</evidence>
<organism evidence="2 3">
    <name type="scientific">Candidatus Caccoplasma intestinavium</name>
    <dbReference type="NCBI Taxonomy" id="2840716"/>
    <lineage>
        <taxon>Bacteria</taxon>
        <taxon>Pseudomonadati</taxon>
        <taxon>Bacteroidota</taxon>
        <taxon>Bacteroidia</taxon>
        <taxon>Bacteroidales</taxon>
        <taxon>Bacteroidaceae</taxon>
        <taxon>Bacteroidaceae incertae sedis</taxon>
        <taxon>Candidatus Caccoplasma</taxon>
    </lineage>
</organism>
<dbReference type="Proteomes" id="UP000886722">
    <property type="component" value="Unassembled WGS sequence"/>
</dbReference>
<gene>
    <name evidence="2" type="ORF">IAD06_10295</name>
</gene>
<dbReference type="Gene3D" id="2.160.20.10">
    <property type="entry name" value="Single-stranded right-handed beta-helix, Pectin lyase-like"/>
    <property type="match status" value="1"/>
</dbReference>
<proteinExistence type="predicted"/>